<name>A0A367PAG5_CUPNE</name>
<feature type="chain" id="PRO_5016817713" evidence="3">
    <location>
        <begin position="29"/>
        <end position="315"/>
    </location>
</feature>
<dbReference type="GO" id="GO:0055085">
    <property type="term" value="P:transmembrane transport"/>
    <property type="evidence" value="ECO:0007669"/>
    <property type="project" value="InterPro"/>
</dbReference>
<comment type="caution">
    <text evidence="4">The sequence shown here is derived from an EMBL/GenBank/DDBJ whole genome shotgun (WGS) entry which is preliminary data.</text>
</comment>
<evidence type="ECO:0000313" key="5">
    <source>
        <dbReference type="Proteomes" id="UP000253501"/>
    </source>
</evidence>
<evidence type="ECO:0000256" key="3">
    <source>
        <dbReference type="SAM" id="SignalP"/>
    </source>
</evidence>
<dbReference type="AlphaFoldDB" id="A0A367PAG5"/>
<dbReference type="EMBL" id="QDHA01000088">
    <property type="protein sequence ID" value="RCJ04858.1"/>
    <property type="molecule type" value="Genomic_DNA"/>
</dbReference>
<keyword evidence="2 3" id="KW-0732">Signal</keyword>
<sequence length="315" mass="32940">MYRRFCIRTITAIALACAGLAGSATVFAQAQHDGSAASPLRVVLIPADGGTEDGTKKDFEPIFGAISQATGLKFDIKIGQSYGAVVEAMCNGAADIAWYGPASYLQARARGCAELLALAVRDGQSVYYSGIFARADAGIERIRDLKGKKIALGDVNSTSSFNVPVAMMLSSGVRPARDAAMISMAGSHANVLKALAEGLVDAGGASFDSFEKAANAKAIDPARIKVVAKSAPIPYPPLAMHPKLSDGVKARLRDAFNNINKLPGITKDQIRGYGGSKVDGYTSKVSETDMAAAGKMFDLVTDQVKTDILMKAGAR</sequence>
<evidence type="ECO:0000256" key="1">
    <source>
        <dbReference type="ARBA" id="ARBA00007162"/>
    </source>
</evidence>
<dbReference type="PANTHER" id="PTHR35841:SF1">
    <property type="entry name" value="PHOSPHONATES-BINDING PERIPLASMIC PROTEIN"/>
    <property type="match status" value="1"/>
</dbReference>
<dbReference type="PANTHER" id="PTHR35841">
    <property type="entry name" value="PHOSPHONATES-BINDING PERIPLASMIC PROTEIN"/>
    <property type="match status" value="1"/>
</dbReference>
<dbReference type="Proteomes" id="UP000253501">
    <property type="component" value="Unassembled WGS sequence"/>
</dbReference>
<dbReference type="Gene3D" id="3.40.190.10">
    <property type="entry name" value="Periplasmic binding protein-like II"/>
    <property type="match status" value="2"/>
</dbReference>
<dbReference type="NCBIfam" id="TIGR01098">
    <property type="entry name" value="3A0109s03R"/>
    <property type="match status" value="1"/>
</dbReference>
<evidence type="ECO:0000313" key="4">
    <source>
        <dbReference type="EMBL" id="RCJ04858.1"/>
    </source>
</evidence>
<comment type="similarity">
    <text evidence="1">Belongs to the phosphate/phosphite/phosphonate binding protein family.</text>
</comment>
<proteinExistence type="inferred from homology"/>
<evidence type="ECO:0000256" key="2">
    <source>
        <dbReference type="ARBA" id="ARBA00022729"/>
    </source>
</evidence>
<organism evidence="4 5">
    <name type="scientific">Cupriavidus necator</name>
    <name type="common">Alcaligenes eutrophus</name>
    <name type="synonym">Ralstonia eutropha</name>
    <dbReference type="NCBI Taxonomy" id="106590"/>
    <lineage>
        <taxon>Bacteria</taxon>
        <taxon>Pseudomonadati</taxon>
        <taxon>Pseudomonadota</taxon>
        <taxon>Betaproteobacteria</taxon>
        <taxon>Burkholderiales</taxon>
        <taxon>Burkholderiaceae</taxon>
        <taxon>Cupriavidus</taxon>
    </lineage>
</organism>
<protein>
    <submittedName>
        <fullName evidence="4">Phosphate/phosphite/phosphonate ABC transporter substrate-binding protein</fullName>
    </submittedName>
</protein>
<gene>
    <name evidence="4" type="primary">phnD</name>
    <name evidence="4" type="ORF">DDK22_29630</name>
</gene>
<dbReference type="Pfam" id="PF12974">
    <property type="entry name" value="Phosphonate-bd"/>
    <property type="match status" value="1"/>
</dbReference>
<dbReference type="CDD" id="cd01071">
    <property type="entry name" value="PBP2_PhnD_like"/>
    <property type="match status" value="1"/>
</dbReference>
<dbReference type="SUPFAM" id="SSF53850">
    <property type="entry name" value="Periplasmic binding protein-like II"/>
    <property type="match status" value="1"/>
</dbReference>
<dbReference type="RefSeq" id="WP_114135012.1">
    <property type="nucleotide sequence ID" value="NZ_CP068435.1"/>
</dbReference>
<reference evidence="4 5" key="1">
    <citation type="submission" date="2018-04" db="EMBL/GenBank/DDBJ databases">
        <title>Cupriavidus necator CR12 genome sequencing and assembly.</title>
        <authorList>
            <person name="Ben Fekih I."/>
            <person name="Mazhar H.S."/>
            <person name="Bello S.K."/>
            <person name="Rensing C."/>
        </authorList>
    </citation>
    <scope>NUCLEOTIDE SEQUENCE [LARGE SCALE GENOMIC DNA]</scope>
    <source>
        <strain evidence="4 5">CR12</strain>
    </source>
</reference>
<accession>A0A367PAG5</accession>
<dbReference type="GO" id="GO:0043190">
    <property type="term" value="C:ATP-binding cassette (ABC) transporter complex"/>
    <property type="evidence" value="ECO:0007669"/>
    <property type="project" value="InterPro"/>
</dbReference>
<dbReference type="InterPro" id="IPR005770">
    <property type="entry name" value="PhnD"/>
</dbReference>
<feature type="signal peptide" evidence="3">
    <location>
        <begin position="1"/>
        <end position="28"/>
    </location>
</feature>